<dbReference type="GO" id="GO:0018104">
    <property type="term" value="P:peptidoglycan-protein cross-linking"/>
    <property type="evidence" value="ECO:0007669"/>
    <property type="project" value="TreeGrafter"/>
</dbReference>
<dbReference type="GO" id="GO:0071555">
    <property type="term" value="P:cell wall organization"/>
    <property type="evidence" value="ECO:0007669"/>
    <property type="project" value="UniProtKB-UniRule"/>
</dbReference>
<dbReference type="InterPro" id="IPR038063">
    <property type="entry name" value="Transpep_catalytic_dom"/>
</dbReference>
<dbReference type="GO" id="GO:0071972">
    <property type="term" value="F:peptidoglycan L,D-transpeptidase activity"/>
    <property type="evidence" value="ECO:0007669"/>
    <property type="project" value="TreeGrafter"/>
</dbReference>
<gene>
    <name evidence="9" type="ORF">A2Y98_00750</name>
</gene>
<evidence type="ECO:0000256" key="7">
    <source>
        <dbReference type="SAM" id="MobiDB-lite"/>
    </source>
</evidence>
<evidence type="ECO:0000256" key="4">
    <source>
        <dbReference type="ARBA" id="ARBA00022984"/>
    </source>
</evidence>
<name>A0A1G2F888_9BACT</name>
<dbReference type="InterPro" id="IPR050979">
    <property type="entry name" value="LD-transpeptidase"/>
</dbReference>
<evidence type="ECO:0000256" key="6">
    <source>
        <dbReference type="PROSITE-ProRule" id="PRU01373"/>
    </source>
</evidence>
<evidence type="ECO:0000313" key="10">
    <source>
        <dbReference type="Proteomes" id="UP000179099"/>
    </source>
</evidence>
<keyword evidence="3 6" id="KW-0133">Cell shape</keyword>
<evidence type="ECO:0000256" key="3">
    <source>
        <dbReference type="ARBA" id="ARBA00022960"/>
    </source>
</evidence>
<dbReference type="SUPFAM" id="SSF141523">
    <property type="entry name" value="L,D-transpeptidase catalytic domain-like"/>
    <property type="match status" value="1"/>
</dbReference>
<dbReference type="Pfam" id="PF03734">
    <property type="entry name" value="YkuD"/>
    <property type="match status" value="1"/>
</dbReference>
<dbReference type="Gene3D" id="2.40.440.10">
    <property type="entry name" value="L,D-transpeptidase catalytic domain-like"/>
    <property type="match status" value="1"/>
</dbReference>
<dbReference type="CDD" id="cd16913">
    <property type="entry name" value="YkuD_like"/>
    <property type="match status" value="1"/>
</dbReference>
<feature type="active site" description="Proton donor/acceptor" evidence="6">
    <location>
        <position position="169"/>
    </location>
</feature>
<dbReference type="PROSITE" id="PS52029">
    <property type="entry name" value="LD_TPASE"/>
    <property type="match status" value="1"/>
</dbReference>
<feature type="active site" description="Nucleophile" evidence="6">
    <location>
        <position position="185"/>
    </location>
</feature>
<dbReference type="AlphaFoldDB" id="A0A1G2F888"/>
<proteinExistence type="predicted"/>
<dbReference type="UniPathway" id="UPA00219"/>
<comment type="pathway">
    <text evidence="1 6">Cell wall biogenesis; peptidoglycan biosynthesis.</text>
</comment>
<evidence type="ECO:0000313" key="9">
    <source>
        <dbReference type="EMBL" id="OGZ33982.1"/>
    </source>
</evidence>
<dbReference type="PANTHER" id="PTHR30582:SF2">
    <property type="entry name" value="L,D-TRANSPEPTIDASE YCIB-RELATED"/>
    <property type="match status" value="1"/>
</dbReference>
<dbReference type="GO" id="GO:0005576">
    <property type="term" value="C:extracellular region"/>
    <property type="evidence" value="ECO:0007669"/>
    <property type="project" value="TreeGrafter"/>
</dbReference>
<dbReference type="EMBL" id="MHMW01000021">
    <property type="protein sequence ID" value="OGZ33982.1"/>
    <property type="molecule type" value="Genomic_DNA"/>
</dbReference>
<evidence type="ECO:0000256" key="2">
    <source>
        <dbReference type="ARBA" id="ARBA00022679"/>
    </source>
</evidence>
<organism evidence="9 10">
    <name type="scientific">Candidatus Portnoybacteria bacterium RBG_19FT_COMBO_36_7</name>
    <dbReference type="NCBI Taxonomy" id="1801992"/>
    <lineage>
        <taxon>Bacteria</taxon>
        <taxon>Candidatus Portnoyibacteriota</taxon>
    </lineage>
</organism>
<evidence type="ECO:0000256" key="1">
    <source>
        <dbReference type="ARBA" id="ARBA00004752"/>
    </source>
</evidence>
<protein>
    <recommendedName>
        <fullName evidence="8">L,D-TPase catalytic domain-containing protein</fullName>
    </recommendedName>
</protein>
<keyword evidence="2" id="KW-0808">Transferase</keyword>
<comment type="caution">
    <text evidence="9">The sequence shown here is derived from an EMBL/GenBank/DDBJ whole genome shotgun (WGS) entry which is preliminary data.</text>
</comment>
<sequence>MKKIYKIIVICSLGLFILAGAGFYAWARIENTAAKKVMPDNSLATVSAKKMSVVPVQALPIAEDAPKKQELETEADGNSASSTPPVVVEDTGPHKLIDIDLSEQKLRYYNPDGLEVGSFLISSGVRWMPTPKGTFKVQVKRPVVLYVGPDYYFPNTKWNLQFLPRYYIHGAYWHNNFGQPMSHGCINVSYANMEGLYNWADAGTQIIIHD</sequence>
<dbReference type="PANTHER" id="PTHR30582">
    <property type="entry name" value="L,D-TRANSPEPTIDASE"/>
    <property type="match status" value="1"/>
</dbReference>
<keyword evidence="5 6" id="KW-0961">Cell wall biogenesis/degradation</keyword>
<dbReference type="STRING" id="1801992.A2Y98_00750"/>
<feature type="region of interest" description="Disordered" evidence="7">
    <location>
        <begin position="67"/>
        <end position="90"/>
    </location>
</feature>
<keyword evidence="4 6" id="KW-0573">Peptidoglycan synthesis</keyword>
<feature type="domain" description="L,D-TPase catalytic" evidence="8">
    <location>
        <begin position="95"/>
        <end position="209"/>
    </location>
</feature>
<accession>A0A1G2F888</accession>
<dbReference type="InterPro" id="IPR005490">
    <property type="entry name" value="LD_TPept_cat_dom"/>
</dbReference>
<reference evidence="9 10" key="1">
    <citation type="journal article" date="2016" name="Nat. Commun.">
        <title>Thousands of microbial genomes shed light on interconnected biogeochemical processes in an aquifer system.</title>
        <authorList>
            <person name="Anantharaman K."/>
            <person name="Brown C.T."/>
            <person name="Hug L.A."/>
            <person name="Sharon I."/>
            <person name="Castelle C.J."/>
            <person name="Probst A.J."/>
            <person name="Thomas B.C."/>
            <person name="Singh A."/>
            <person name="Wilkins M.J."/>
            <person name="Karaoz U."/>
            <person name="Brodie E.L."/>
            <person name="Williams K.H."/>
            <person name="Hubbard S.S."/>
            <person name="Banfield J.F."/>
        </authorList>
    </citation>
    <scope>NUCLEOTIDE SEQUENCE [LARGE SCALE GENOMIC DNA]</scope>
</reference>
<dbReference type="GO" id="GO:0016740">
    <property type="term" value="F:transferase activity"/>
    <property type="evidence" value="ECO:0007669"/>
    <property type="project" value="UniProtKB-KW"/>
</dbReference>
<dbReference type="Proteomes" id="UP000179099">
    <property type="component" value="Unassembled WGS sequence"/>
</dbReference>
<evidence type="ECO:0000259" key="8">
    <source>
        <dbReference type="PROSITE" id="PS52029"/>
    </source>
</evidence>
<dbReference type="GO" id="GO:0008360">
    <property type="term" value="P:regulation of cell shape"/>
    <property type="evidence" value="ECO:0007669"/>
    <property type="project" value="UniProtKB-UniRule"/>
</dbReference>
<evidence type="ECO:0000256" key="5">
    <source>
        <dbReference type="ARBA" id="ARBA00023316"/>
    </source>
</evidence>